<protein>
    <recommendedName>
        <fullName evidence="3">Secreted protein</fullName>
    </recommendedName>
</protein>
<feature type="signal peptide" evidence="1">
    <location>
        <begin position="1"/>
        <end position="28"/>
    </location>
</feature>
<keyword evidence="1" id="KW-0732">Signal</keyword>
<name>A0AAU1ZVH3_9ACTN</name>
<proteinExistence type="predicted"/>
<evidence type="ECO:0008006" key="3">
    <source>
        <dbReference type="Google" id="ProtNLM"/>
    </source>
</evidence>
<dbReference type="EMBL" id="CP108222">
    <property type="protein sequence ID" value="WTT16438.1"/>
    <property type="molecule type" value="Genomic_DNA"/>
</dbReference>
<evidence type="ECO:0000256" key="1">
    <source>
        <dbReference type="SAM" id="SignalP"/>
    </source>
</evidence>
<reference evidence="2" key="1">
    <citation type="submission" date="2022-10" db="EMBL/GenBank/DDBJ databases">
        <title>The complete genomes of actinobacterial strains from the NBC collection.</title>
        <authorList>
            <person name="Joergensen T.S."/>
            <person name="Alvarez Arevalo M."/>
            <person name="Sterndorff E.B."/>
            <person name="Faurdal D."/>
            <person name="Vuksanovic O."/>
            <person name="Mourched A.-S."/>
            <person name="Charusanti P."/>
            <person name="Shaw S."/>
            <person name="Blin K."/>
            <person name="Weber T."/>
        </authorList>
    </citation>
    <scope>NUCLEOTIDE SEQUENCE</scope>
    <source>
        <strain evidence="2">NBC_00093</strain>
    </source>
</reference>
<evidence type="ECO:0000313" key="2">
    <source>
        <dbReference type="EMBL" id="WTT16438.1"/>
    </source>
</evidence>
<dbReference type="AlphaFoldDB" id="A0AAU1ZVH3"/>
<feature type="chain" id="PRO_5043524581" description="Secreted protein" evidence="1">
    <location>
        <begin position="29"/>
        <end position="156"/>
    </location>
</feature>
<sequence length="156" mass="16644">MRNLVRGALTAVSAAALTAAVTLGAAGAARASATGTTTIGSFSYDLRGAGIKVPVGCFLTHTIKGSGKRITSQFAGVDCVGVAATFSQFCNWRIDFTYADTDNKTYRTSRGVTHTECERDPLRHNAPQKLPKYGKACARFHVNGKLRATQCHFITK</sequence>
<gene>
    <name evidence="2" type="ORF">OHA22_13355</name>
</gene>
<accession>A0AAU1ZVH3</accession>
<organism evidence="2">
    <name type="scientific">Streptomyces sp. NBC_00093</name>
    <dbReference type="NCBI Taxonomy" id="2975649"/>
    <lineage>
        <taxon>Bacteria</taxon>
        <taxon>Bacillati</taxon>
        <taxon>Actinomycetota</taxon>
        <taxon>Actinomycetes</taxon>
        <taxon>Kitasatosporales</taxon>
        <taxon>Streptomycetaceae</taxon>
        <taxon>Streptomyces</taxon>
    </lineage>
</organism>